<organism evidence="1 2">
    <name type="scientific">Panagrolaimus sp. JU765</name>
    <dbReference type="NCBI Taxonomy" id="591449"/>
    <lineage>
        <taxon>Eukaryota</taxon>
        <taxon>Metazoa</taxon>
        <taxon>Ecdysozoa</taxon>
        <taxon>Nematoda</taxon>
        <taxon>Chromadorea</taxon>
        <taxon>Rhabditida</taxon>
        <taxon>Tylenchina</taxon>
        <taxon>Panagrolaimomorpha</taxon>
        <taxon>Panagrolaimoidea</taxon>
        <taxon>Panagrolaimidae</taxon>
        <taxon>Panagrolaimus</taxon>
    </lineage>
</organism>
<reference evidence="2" key="1">
    <citation type="submission" date="2022-11" db="UniProtKB">
        <authorList>
            <consortium name="WormBaseParasite"/>
        </authorList>
    </citation>
    <scope>IDENTIFICATION</scope>
</reference>
<name>A0AC34QX32_9BILA</name>
<evidence type="ECO:0000313" key="1">
    <source>
        <dbReference type="Proteomes" id="UP000887576"/>
    </source>
</evidence>
<accession>A0AC34QX32</accession>
<dbReference type="WBParaSite" id="JU765_v2.g20078.t1">
    <property type="protein sequence ID" value="JU765_v2.g20078.t1"/>
    <property type="gene ID" value="JU765_v2.g20078"/>
</dbReference>
<protein>
    <submittedName>
        <fullName evidence="2">Uncharacterized protein</fullName>
    </submittedName>
</protein>
<sequence length="240" mass="28670">MSMNSSEVLSSTSTESVWTEKSYSIDVHPPSTRFVKQNIRRLERQLVKLKQKTRRNESSVEDLGNLAEDLQKSINEKKTRLENVGDWHKMIVKSSERWLEIWESDFGKKLLNERSVKTAENAILVSSITKQIEYAKVWIDYFQRKKQWDENVGQKICRFIRDESVIFEEEIHQLRRECLEWEKRAAYNRARTLEMVAIRQTLEKEVNEKRLVASEIKDDINEFERELLAVSYTLDQIYYR</sequence>
<proteinExistence type="predicted"/>
<dbReference type="Proteomes" id="UP000887576">
    <property type="component" value="Unplaced"/>
</dbReference>
<evidence type="ECO:0000313" key="2">
    <source>
        <dbReference type="WBParaSite" id="JU765_v2.g20078.t1"/>
    </source>
</evidence>